<evidence type="ECO:0000313" key="4">
    <source>
        <dbReference type="Proteomes" id="UP000023152"/>
    </source>
</evidence>
<reference evidence="3 4" key="1">
    <citation type="journal article" date="2013" name="Curr. Biol.">
        <title>The Genome of the Foraminiferan Reticulomyxa filosa.</title>
        <authorList>
            <person name="Glockner G."/>
            <person name="Hulsmann N."/>
            <person name="Schleicher M."/>
            <person name="Noegel A.A."/>
            <person name="Eichinger L."/>
            <person name="Gallinger C."/>
            <person name="Pawlowski J."/>
            <person name="Sierra R."/>
            <person name="Euteneuer U."/>
            <person name="Pillet L."/>
            <person name="Moustafa A."/>
            <person name="Platzer M."/>
            <person name="Groth M."/>
            <person name="Szafranski K."/>
            <person name="Schliwa M."/>
        </authorList>
    </citation>
    <scope>NUCLEOTIDE SEQUENCE [LARGE SCALE GENOMIC DNA]</scope>
</reference>
<proteinExistence type="predicted"/>
<keyword evidence="2" id="KW-0472">Membrane</keyword>
<comment type="caution">
    <text evidence="3">The sequence shown here is derived from an EMBL/GenBank/DDBJ whole genome shotgun (WGS) entry which is preliminary data.</text>
</comment>
<gene>
    <name evidence="3" type="ORF">RFI_24692</name>
</gene>
<evidence type="ECO:0000313" key="3">
    <source>
        <dbReference type="EMBL" id="ETO12683.1"/>
    </source>
</evidence>
<feature type="region of interest" description="Disordered" evidence="1">
    <location>
        <begin position="20"/>
        <end position="68"/>
    </location>
</feature>
<dbReference type="EMBL" id="ASPP01021212">
    <property type="protein sequence ID" value="ETO12683.1"/>
    <property type="molecule type" value="Genomic_DNA"/>
</dbReference>
<feature type="compositionally biased region" description="Low complexity" evidence="1">
    <location>
        <begin position="21"/>
        <end position="38"/>
    </location>
</feature>
<dbReference type="AlphaFoldDB" id="X6MF86"/>
<name>X6MF86_RETFI</name>
<keyword evidence="2" id="KW-0812">Transmembrane</keyword>
<protein>
    <submittedName>
        <fullName evidence="3">Uncharacterized protein</fullName>
    </submittedName>
</protein>
<keyword evidence="4" id="KW-1185">Reference proteome</keyword>
<evidence type="ECO:0000256" key="2">
    <source>
        <dbReference type="SAM" id="Phobius"/>
    </source>
</evidence>
<feature type="compositionally biased region" description="Basic residues" evidence="1">
    <location>
        <begin position="41"/>
        <end position="54"/>
    </location>
</feature>
<accession>X6MF86</accession>
<organism evidence="3 4">
    <name type="scientific">Reticulomyxa filosa</name>
    <dbReference type="NCBI Taxonomy" id="46433"/>
    <lineage>
        <taxon>Eukaryota</taxon>
        <taxon>Sar</taxon>
        <taxon>Rhizaria</taxon>
        <taxon>Retaria</taxon>
        <taxon>Foraminifera</taxon>
        <taxon>Monothalamids</taxon>
        <taxon>Reticulomyxidae</taxon>
        <taxon>Reticulomyxa</taxon>
    </lineage>
</organism>
<dbReference type="Proteomes" id="UP000023152">
    <property type="component" value="Unassembled WGS sequence"/>
</dbReference>
<feature type="transmembrane region" description="Helical" evidence="2">
    <location>
        <begin position="135"/>
        <end position="153"/>
    </location>
</feature>
<evidence type="ECO:0000256" key="1">
    <source>
        <dbReference type="SAM" id="MobiDB-lite"/>
    </source>
</evidence>
<keyword evidence="2" id="KW-1133">Transmembrane helix</keyword>
<sequence length="177" mass="20807">MFNCFLLLSNLFPHFKQFTLGGKKNPKPTNTPKKSPGNLLTKRKQRGKKKKGRPKKDSITHKQSKVSHKKFNTPMEKYSTHIHTFYAYPQEIFNKKSTPNPAHVKKKVAPSHRDYNKADWSTQHRPTKERASQTIFLIDLFFHLFICLPCFFLKKKEKPHTNKKKITNNDDKKKNTT</sequence>